<dbReference type="SUPFAM" id="SSF52821">
    <property type="entry name" value="Rhodanese/Cell cycle control phosphatase"/>
    <property type="match status" value="1"/>
</dbReference>
<dbReference type="InterPro" id="IPR001763">
    <property type="entry name" value="Rhodanese-like_dom"/>
</dbReference>
<evidence type="ECO:0000259" key="1">
    <source>
        <dbReference type="PROSITE" id="PS50206"/>
    </source>
</evidence>
<dbReference type="PROSITE" id="PS50206">
    <property type="entry name" value="RHODANESE_3"/>
    <property type="match status" value="1"/>
</dbReference>
<organism evidence="2 3">
    <name type="scientific">Nocardia vinacea</name>
    <dbReference type="NCBI Taxonomy" id="96468"/>
    <lineage>
        <taxon>Bacteria</taxon>
        <taxon>Bacillati</taxon>
        <taxon>Actinomycetota</taxon>
        <taxon>Actinomycetes</taxon>
        <taxon>Mycobacteriales</taxon>
        <taxon>Nocardiaceae</taxon>
        <taxon>Nocardia</taxon>
    </lineage>
</organism>
<feature type="domain" description="Rhodanese" evidence="1">
    <location>
        <begin position="15"/>
        <end position="107"/>
    </location>
</feature>
<evidence type="ECO:0000313" key="3">
    <source>
        <dbReference type="Proteomes" id="UP001432062"/>
    </source>
</evidence>
<protein>
    <submittedName>
        <fullName evidence="2">Rhodanese-like domain-containing protein</fullName>
    </submittedName>
</protein>
<dbReference type="PROSITE" id="PS00380">
    <property type="entry name" value="RHODANESE_1"/>
    <property type="match status" value="1"/>
</dbReference>
<sequence>MTTVIARDELAAAIEAGTVTVLDTLGAGYYEKAHLPGALTLVEADVESRAARLLPDQHAPIVTYCSNNACQNSEVVAVKLRALGYTNVRAYRAGIQDWTEAGLPIESES</sequence>
<name>A0ABZ1YS92_9NOCA</name>
<dbReference type="Proteomes" id="UP001432062">
    <property type="component" value="Chromosome"/>
</dbReference>
<dbReference type="Pfam" id="PF00581">
    <property type="entry name" value="Rhodanese"/>
    <property type="match status" value="1"/>
</dbReference>
<dbReference type="CDD" id="cd00158">
    <property type="entry name" value="RHOD"/>
    <property type="match status" value="1"/>
</dbReference>
<dbReference type="EMBL" id="CP109441">
    <property type="protein sequence ID" value="WUV46140.1"/>
    <property type="molecule type" value="Genomic_DNA"/>
</dbReference>
<evidence type="ECO:0000313" key="2">
    <source>
        <dbReference type="EMBL" id="WUV46140.1"/>
    </source>
</evidence>
<accession>A0ABZ1YS92</accession>
<reference evidence="2" key="1">
    <citation type="submission" date="2022-10" db="EMBL/GenBank/DDBJ databases">
        <title>The complete genomes of actinobacterial strains from the NBC collection.</title>
        <authorList>
            <person name="Joergensen T.S."/>
            <person name="Alvarez Arevalo M."/>
            <person name="Sterndorff E.B."/>
            <person name="Faurdal D."/>
            <person name="Vuksanovic O."/>
            <person name="Mourched A.-S."/>
            <person name="Charusanti P."/>
            <person name="Shaw S."/>
            <person name="Blin K."/>
            <person name="Weber T."/>
        </authorList>
    </citation>
    <scope>NUCLEOTIDE SEQUENCE</scope>
    <source>
        <strain evidence="2">NBC_01482</strain>
    </source>
</reference>
<dbReference type="Gene3D" id="3.40.250.10">
    <property type="entry name" value="Rhodanese-like domain"/>
    <property type="match status" value="1"/>
</dbReference>
<gene>
    <name evidence="2" type="ORF">OG563_44955</name>
</gene>
<dbReference type="RefSeq" id="WP_329409716.1">
    <property type="nucleotide sequence ID" value="NZ_CP109441.1"/>
</dbReference>
<dbReference type="InterPro" id="IPR001307">
    <property type="entry name" value="Thiosulphate_STrfase_CS"/>
</dbReference>
<proteinExistence type="predicted"/>
<dbReference type="SMART" id="SM00450">
    <property type="entry name" value="RHOD"/>
    <property type="match status" value="1"/>
</dbReference>
<keyword evidence="3" id="KW-1185">Reference proteome</keyword>
<dbReference type="InterPro" id="IPR036873">
    <property type="entry name" value="Rhodanese-like_dom_sf"/>
</dbReference>